<dbReference type="InterPro" id="IPR024997">
    <property type="entry name" value="DUF3892"/>
</dbReference>
<sequence length="95" mass="10317">MSDAQIKNVGKDRDGDITHVGVSGDWDITHVGVSGDWKWTIAEIVASLESRSNTFYVMCSQQADVIVSSTPGGRKFLKTTADTTTKSNLDNLPPF</sequence>
<proteinExistence type="predicted"/>
<comment type="caution">
    <text evidence="1">The sequence shown here is derived from an EMBL/GenBank/DDBJ whole genome shotgun (WGS) entry which is preliminary data.</text>
</comment>
<dbReference type="Proteomes" id="UP001207276">
    <property type="component" value="Unassembled WGS sequence"/>
</dbReference>
<keyword evidence="2" id="KW-1185">Reference proteome</keyword>
<name>A0ABT3S264_9MICO</name>
<gene>
    <name evidence="1" type="ORF">ORG12_07860</name>
</gene>
<dbReference type="RefSeq" id="WP_214518865.1">
    <property type="nucleotide sequence ID" value="NZ_CP104934.1"/>
</dbReference>
<protein>
    <submittedName>
        <fullName evidence="1">DUF3892 domain-containing protein</fullName>
    </submittedName>
</protein>
<evidence type="ECO:0000313" key="2">
    <source>
        <dbReference type="Proteomes" id="UP001207276"/>
    </source>
</evidence>
<accession>A0ABT3S264</accession>
<dbReference type="Pfam" id="PF13031">
    <property type="entry name" value="DUF3892"/>
    <property type="match status" value="1"/>
</dbReference>
<evidence type="ECO:0000313" key="1">
    <source>
        <dbReference type="EMBL" id="MCX2848583.1"/>
    </source>
</evidence>
<organism evidence="1 2">
    <name type="scientific">Curtobacterium poinsettiae</name>
    <dbReference type="NCBI Taxonomy" id="159612"/>
    <lineage>
        <taxon>Bacteria</taxon>
        <taxon>Bacillati</taxon>
        <taxon>Actinomycetota</taxon>
        <taxon>Actinomycetes</taxon>
        <taxon>Micrococcales</taxon>
        <taxon>Microbacteriaceae</taxon>
        <taxon>Curtobacterium</taxon>
    </lineage>
</organism>
<reference evidence="1 2" key="1">
    <citation type="submission" date="2022-11" db="EMBL/GenBank/DDBJ databases">
        <title>Taxonomy of Curtobacterium flaccumfaciens.</title>
        <authorList>
            <person name="Osdaghi E."/>
            <person name="Taghavi S.M."/>
            <person name="Hamidizade M."/>
            <person name="Abachi H."/>
            <person name="Fazliarab A."/>
            <person name="Baeyen S."/>
            <person name="Portier P."/>
            <person name="Van Vaerenbergh J."/>
            <person name="Jacques M.-A."/>
        </authorList>
    </citation>
    <scope>NUCLEOTIDE SEQUENCE [LARGE SCALE GENOMIC DNA]</scope>
    <source>
        <strain evidence="1 2">LMG 3715</strain>
    </source>
</reference>
<dbReference type="EMBL" id="JAPJDE010000002">
    <property type="protein sequence ID" value="MCX2848583.1"/>
    <property type="molecule type" value="Genomic_DNA"/>
</dbReference>